<dbReference type="Pfam" id="PF04237">
    <property type="entry name" value="YjbR"/>
    <property type="match status" value="1"/>
</dbReference>
<comment type="caution">
    <text evidence="1">The sequence shown here is derived from an EMBL/GenBank/DDBJ whole genome shotgun (WGS) entry which is preliminary data.</text>
</comment>
<gene>
    <name evidence="1" type="ORF">BST26_04365</name>
</gene>
<dbReference type="OrthoDB" id="8479417at2"/>
<proteinExistence type="predicted"/>
<dbReference type="InterPro" id="IPR038056">
    <property type="entry name" value="YjbR-like_sf"/>
</dbReference>
<reference evidence="1 2" key="1">
    <citation type="submission" date="2016-12" db="EMBL/GenBank/DDBJ databases">
        <title>The new phylogeny of genus Mycobacterium.</title>
        <authorList>
            <person name="Tortoli E."/>
            <person name="Trovato A."/>
            <person name="Cirillo D.M."/>
        </authorList>
    </citation>
    <scope>NUCLEOTIDE SEQUENCE [LARGE SCALE GENOMIC DNA]</scope>
    <source>
        <strain evidence="1 2">DSM 45130</strain>
    </source>
</reference>
<name>A0A1X0DKH0_9MYCO</name>
<protein>
    <submittedName>
        <fullName evidence="1">Phosphoribosylglycinamide formyltransferase</fullName>
    </submittedName>
</protein>
<dbReference type="Gene3D" id="3.90.1150.30">
    <property type="match status" value="1"/>
</dbReference>
<dbReference type="STRING" id="444597.BST26_04365"/>
<dbReference type="EMBL" id="MVHS01000006">
    <property type="protein sequence ID" value="ORA72835.1"/>
    <property type="molecule type" value="Genomic_DNA"/>
</dbReference>
<organism evidence="1 2">
    <name type="scientific">Mycolicibacterium insubricum</name>
    <dbReference type="NCBI Taxonomy" id="444597"/>
    <lineage>
        <taxon>Bacteria</taxon>
        <taxon>Bacillati</taxon>
        <taxon>Actinomycetota</taxon>
        <taxon>Actinomycetes</taxon>
        <taxon>Mycobacteriales</taxon>
        <taxon>Mycobacteriaceae</taxon>
        <taxon>Mycolicibacterium</taxon>
    </lineage>
</organism>
<keyword evidence="1" id="KW-0808">Transferase</keyword>
<evidence type="ECO:0000313" key="1">
    <source>
        <dbReference type="EMBL" id="ORA72835.1"/>
    </source>
</evidence>
<dbReference type="InterPro" id="IPR058532">
    <property type="entry name" value="YjbR/MT2646/Rv2570-like"/>
</dbReference>
<sequence>MPHPIMFSDDDPGLAEVRRIALGLPEAFEKIAHGRPSFCVPKMFAIYGGNIRNPGTSMTPVPHSVLFKVDESERTALEQDRRFFFPAYVGPFGWLGLDFDAAPVDWTEVGELIDASYRLTAAKRLIKQLDAATGD</sequence>
<dbReference type="RefSeq" id="WP_083029533.1">
    <property type="nucleotide sequence ID" value="NZ_AP022618.1"/>
</dbReference>
<keyword evidence="2" id="KW-1185">Reference proteome</keyword>
<dbReference type="GO" id="GO:0016740">
    <property type="term" value="F:transferase activity"/>
    <property type="evidence" value="ECO:0007669"/>
    <property type="project" value="UniProtKB-KW"/>
</dbReference>
<dbReference type="Proteomes" id="UP000192801">
    <property type="component" value="Unassembled WGS sequence"/>
</dbReference>
<dbReference type="AlphaFoldDB" id="A0A1X0DKH0"/>
<dbReference type="SUPFAM" id="SSF142906">
    <property type="entry name" value="YjbR-like"/>
    <property type="match status" value="1"/>
</dbReference>
<evidence type="ECO:0000313" key="2">
    <source>
        <dbReference type="Proteomes" id="UP000192801"/>
    </source>
</evidence>
<accession>A0A1X0DKH0</accession>